<feature type="non-terminal residue" evidence="1">
    <location>
        <position position="1"/>
    </location>
</feature>
<keyword evidence="2" id="KW-1185">Reference proteome</keyword>
<dbReference type="Proteomes" id="UP000789831">
    <property type="component" value="Unassembled WGS sequence"/>
</dbReference>
<dbReference type="EMBL" id="CAJVPL010005246">
    <property type="protein sequence ID" value="CAG8656109.1"/>
    <property type="molecule type" value="Genomic_DNA"/>
</dbReference>
<organism evidence="1 2">
    <name type="scientific">Ambispora gerdemannii</name>
    <dbReference type="NCBI Taxonomy" id="144530"/>
    <lineage>
        <taxon>Eukaryota</taxon>
        <taxon>Fungi</taxon>
        <taxon>Fungi incertae sedis</taxon>
        <taxon>Mucoromycota</taxon>
        <taxon>Glomeromycotina</taxon>
        <taxon>Glomeromycetes</taxon>
        <taxon>Archaeosporales</taxon>
        <taxon>Ambisporaceae</taxon>
        <taxon>Ambispora</taxon>
    </lineage>
</organism>
<evidence type="ECO:0000313" key="1">
    <source>
        <dbReference type="EMBL" id="CAG8656109.1"/>
    </source>
</evidence>
<comment type="caution">
    <text evidence="1">The sequence shown here is derived from an EMBL/GenBank/DDBJ whole genome shotgun (WGS) entry which is preliminary data.</text>
</comment>
<dbReference type="AlphaFoldDB" id="A0A9N9E2N1"/>
<reference evidence="1" key="1">
    <citation type="submission" date="2021-06" db="EMBL/GenBank/DDBJ databases">
        <authorList>
            <person name="Kallberg Y."/>
            <person name="Tangrot J."/>
            <person name="Rosling A."/>
        </authorList>
    </citation>
    <scope>NUCLEOTIDE SEQUENCE</scope>
    <source>
        <strain evidence="1">MT106</strain>
    </source>
</reference>
<protein>
    <submittedName>
        <fullName evidence="1">13172_t:CDS:1</fullName>
    </submittedName>
</protein>
<accession>A0A9N9E2N1</accession>
<name>A0A9N9E2N1_9GLOM</name>
<gene>
    <name evidence="1" type="ORF">AGERDE_LOCUS11607</name>
</gene>
<evidence type="ECO:0000313" key="2">
    <source>
        <dbReference type="Proteomes" id="UP000789831"/>
    </source>
</evidence>
<proteinExistence type="predicted"/>
<sequence length="58" mass="6198">LRVQSDGSNIIVNILCQAIEKQANSKSDVGSNVPQGGELSVDLSPTEFRLVMLGQLLD</sequence>